<dbReference type="InterPro" id="IPR009056">
    <property type="entry name" value="Cyt_c-like_dom"/>
</dbReference>
<keyword evidence="1 4" id="KW-0349">Heme</keyword>
<evidence type="ECO:0000256" key="2">
    <source>
        <dbReference type="ARBA" id="ARBA00022723"/>
    </source>
</evidence>
<organism evidence="6 7">
    <name type="scientific">Pedobacter jeongneungensis</name>
    <dbReference type="NCBI Taxonomy" id="947309"/>
    <lineage>
        <taxon>Bacteria</taxon>
        <taxon>Pseudomonadati</taxon>
        <taxon>Bacteroidota</taxon>
        <taxon>Sphingobacteriia</taxon>
        <taxon>Sphingobacteriales</taxon>
        <taxon>Sphingobacteriaceae</taxon>
        <taxon>Pedobacter</taxon>
    </lineage>
</organism>
<comment type="caution">
    <text evidence="6">The sequence shown here is derived from an EMBL/GenBank/DDBJ whole genome shotgun (WGS) entry which is preliminary data.</text>
</comment>
<evidence type="ECO:0000313" key="7">
    <source>
        <dbReference type="Proteomes" id="UP001501772"/>
    </source>
</evidence>
<dbReference type="InterPro" id="IPR036909">
    <property type="entry name" value="Cyt_c-like_dom_sf"/>
</dbReference>
<evidence type="ECO:0000259" key="5">
    <source>
        <dbReference type="PROSITE" id="PS51007"/>
    </source>
</evidence>
<protein>
    <recommendedName>
        <fullName evidence="5">Cytochrome c domain-containing protein</fullName>
    </recommendedName>
</protein>
<evidence type="ECO:0000256" key="1">
    <source>
        <dbReference type="ARBA" id="ARBA00022617"/>
    </source>
</evidence>
<keyword evidence="7" id="KW-1185">Reference proteome</keyword>
<dbReference type="RefSeq" id="WP_344850751.1">
    <property type="nucleotide sequence ID" value="NZ_BAABBY010000003.1"/>
</dbReference>
<dbReference type="Gene3D" id="1.10.760.10">
    <property type="entry name" value="Cytochrome c-like domain"/>
    <property type="match status" value="1"/>
</dbReference>
<evidence type="ECO:0000256" key="4">
    <source>
        <dbReference type="PROSITE-ProRule" id="PRU00433"/>
    </source>
</evidence>
<evidence type="ECO:0000256" key="3">
    <source>
        <dbReference type="ARBA" id="ARBA00023004"/>
    </source>
</evidence>
<evidence type="ECO:0000313" key="6">
    <source>
        <dbReference type="EMBL" id="GAA4201280.1"/>
    </source>
</evidence>
<dbReference type="PROSITE" id="PS51257">
    <property type="entry name" value="PROKAR_LIPOPROTEIN"/>
    <property type="match status" value="1"/>
</dbReference>
<dbReference type="EMBL" id="BAABBY010000003">
    <property type="protein sequence ID" value="GAA4201280.1"/>
    <property type="molecule type" value="Genomic_DNA"/>
</dbReference>
<name>A0ABP8B957_9SPHI</name>
<keyword evidence="3 4" id="KW-0408">Iron</keyword>
<dbReference type="Proteomes" id="UP001501772">
    <property type="component" value="Unassembled WGS sequence"/>
</dbReference>
<accession>A0ABP8B957</accession>
<sequence length="138" mass="15861">MDFNITKLSLGSLLMVLIALSCRNNDKTDVLVKNKTDTCKVDTEKAEKLGRGISCTSCHTLADERVGPNVFTMKEVSDMDSLKLRDFLFIIKHKKNLSLYKDAPIAKQRLEKIDSLSECDRKNLIHYVKEYNRHMCTY</sequence>
<gene>
    <name evidence="6" type="ORF">GCM10022289_14400</name>
</gene>
<reference evidence="7" key="1">
    <citation type="journal article" date="2019" name="Int. J. Syst. Evol. Microbiol.">
        <title>The Global Catalogue of Microorganisms (GCM) 10K type strain sequencing project: providing services to taxonomists for standard genome sequencing and annotation.</title>
        <authorList>
            <consortium name="The Broad Institute Genomics Platform"/>
            <consortium name="The Broad Institute Genome Sequencing Center for Infectious Disease"/>
            <person name="Wu L."/>
            <person name="Ma J."/>
        </authorList>
    </citation>
    <scope>NUCLEOTIDE SEQUENCE [LARGE SCALE GENOMIC DNA]</scope>
    <source>
        <strain evidence="7">JCM 17626</strain>
    </source>
</reference>
<dbReference type="PROSITE" id="PS51007">
    <property type="entry name" value="CYTC"/>
    <property type="match status" value="1"/>
</dbReference>
<keyword evidence="2 4" id="KW-0479">Metal-binding</keyword>
<proteinExistence type="predicted"/>
<feature type="domain" description="Cytochrome c" evidence="5">
    <location>
        <begin position="41"/>
        <end position="132"/>
    </location>
</feature>